<gene>
    <name evidence="1" type="ORF">E2C01_043680</name>
</gene>
<comment type="caution">
    <text evidence="1">The sequence shown here is derived from an EMBL/GenBank/DDBJ whole genome shotgun (WGS) entry which is preliminary data.</text>
</comment>
<reference evidence="1 2" key="1">
    <citation type="submission" date="2019-05" db="EMBL/GenBank/DDBJ databases">
        <title>Another draft genome of Portunus trituberculatus and its Hox gene families provides insights of decapod evolution.</title>
        <authorList>
            <person name="Jeong J.-H."/>
            <person name="Song I."/>
            <person name="Kim S."/>
            <person name="Choi T."/>
            <person name="Kim D."/>
            <person name="Ryu S."/>
            <person name="Kim W."/>
        </authorList>
    </citation>
    <scope>NUCLEOTIDE SEQUENCE [LARGE SCALE GENOMIC DNA]</scope>
    <source>
        <tissue evidence="1">Muscle</tissue>
    </source>
</reference>
<organism evidence="1 2">
    <name type="scientific">Portunus trituberculatus</name>
    <name type="common">Swimming crab</name>
    <name type="synonym">Neptunus trituberculatus</name>
    <dbReference type="NCBI Taxonomy" id="210409"/>
    <lineage>
        <taxon>Eukaryota</taxon>
        <taxon>Metazoa</taxon>
        <taxon>Ecdysozoa</taxon>
        <taxon>Arthropoda</taxon>
        <taxon>Crustacea</taxon>
        <taxon>Multicrustacea</taxon>
        <taxon>Malacostraca</taxon>
        <taxon>Eumalacostraca</taxon>
        <taxon>Eucarida</taxon>
        <taxon>Decapoda</taxon>
        <taxon>Pleocyemata</taxon>
        <taxon>Brachyura</taxon>
        <taxon>Eubrachyura</taxon>
        <taxon>Portunoidea</taxon>
        <taxon>Portunidae</taxon>
        <taxon>Portuninae</taxon>
        <taxon>Portunus</taxon>
    </lineage>
</organism>
<name>A0A5B7FX08_PORTR</name>
<evidence type="ECO:0000313" key="2">
    <source>
        <dbReference type="Proteomes" id="UP000324222"/>
    </source>
</evidence>
<accession>A0A5B7FX08</accession>
<dbReference type="Proteomes" id="UP000324222">
    <property type="component" value="Unassembled WGS sequence"/>
</dbReference>
<dbReference type="AlphaFoldDB" id="A0A5B7FX08"/>
<dbReference type="EMBL" id="VSRR010009147">
    <property type="protein sequence ID" value="MPC49865.1"/>
    <property type="molecule type" value="Genomic_DNA"/>
</dbReference>
<sequence length="71" mass="8031">MSSALTINHSASSKVVRVVVVVVVLRAFEYQRLSIHLILPYIHFCDSEWIGCRWMCVQVPGQAAHDSSFLE</sequence>
<protein>
    <submittedName>
        <fullName evidence="1">Uncharacterized protein</fullName>
    </submittedName>
</protein>
<proteinExistence type="predicted"/>
<evidence type="ECO:0000313" key="1">
    <source>
        <dbReference type="EMBL" id="MPC49865.1"/>
    </source>
</evidence>
<keyword evidence="2" id="KW-1185">Reference proteome</keyword>